<dbReference type="InterPro" id="IPR001611">
    <property type="entry name" value="Leu-rich_rpt"/>
</dbReference>
<dbReference type="OrthoDB" id="1056662at2"/>
<dbReference type="GeneID" id="78571474"/>
<dbReference type="EMBL" id="UGTP01000001">
    <property type="protein sequence ID" value="SUC13191.1"/>
    <property type="molecule type" value="Genomic_DNA"/>
</dbReference>
<proteinExistence type="predicted"/>
<sequence>MKKIYLSFVFLMIGILTTFGQSAGWIFQPGSEGPWFEKEIEQGKPMEFYDYGGPEKGMRGNYAYTLQRLRPKNSDSHITVIFENVEFGQGDELRIYNGLIELSCERDEDSGDYLWGWAKQDPLKIIKENPEKLPIRISSTATDGGLSVACYAATTMPGWKAMVYCVKNGDPEPGAETPMNKPNFTLKVDPSAKIEYDEDDEPKPMYLYLELQGVNDNQSIQIEHNGQKNDYTLNKNVTNSIQLEVEPNDVIKVYADVIAFKAQAGKLVTCELGKNDNLEVLDLMMNKITELDLSQLPKLRELAITDNRLTTIDLSKLKSLKEFYGSYNNVGTLDIKQNHSLEVLACAGMGLTELDLSNNPKLENLTAGNNNYTTFPDLSNKPALKWIDMESCGMKEIDVTKFPKLKFLDLSGNQLTNIDLSKNTLLRKLDLDNNQLDACAINDILFTLQKAQKEDEASLQIKGNTGSSTCDNTLLEGKNWTTNVDGNGTGCNTVRLRFEDSPQGSFKTLVDGKDIPEWTPIEKGKEVKIETSPIKGYKLVKIMLNGEDVTANTFKIQQYGVLAAIFDIDNGIRNVETEAVKVVQHNGNIVIMGLQPEKDYQIYDVLGKFLYTGMTDANGNAEISLSTGHLIIIKQNDTVIKIRC</sequence>
<dbReference type="Proteomes" id="UP000254235">
    <property type="component" value="Unassembled WGS sequence"/>
</dbReference>
<dbReference type="RefSeq" id="WP_115083744.1">
    <property type="nucleotide sequence ID" value="NZ_UGTP01000001.1"/>
</dbReference>
<reference evidence="3 4" key="1">
    <citation type="submission" date="2018-06" db="EMBL/GenBank/DDBJ databases">
        <authorList>
            <consortium name="Pathogen Informatics"/>
            <person name="Doyle S."/>
        </authorList>
    </citation>
    <scope>NUCLEOTIDE SEQUENCE [LARGE SCALE GENOMIC DNA]</scope>
    <source>
        <strain evidence="3 4">NCTC13043</strain>
    </source>
</reference>
<protein>
    <submittedName>
        <fullName evidence="3">Internalin-J</fullName>
    </submittedName>
</protein>
<keyword evidence="1" id="KW-0433">Leucine-rich repeat</keyword>
<dbReference type="InterPro" id="IPR052574">
    <property type="entry name" value="CDIRP"/>
</dbReference>
<evidence type="ECO:0000256" key="2">
    <source>
        <dbReference type="ARBA" id="ARBA00022737"/>
    </source>
</evidence>
<evidence type="ECO:0000256" key="1">
    <source>
        <dbReference type="ARBA" id="ARBA00022614"/>
    </source>
</evidence>
<keyword evidence="2" id="KW-0677">Repeat</keyword>
<dbReference type="AlphaFoldDB" id="A0A379F3J2"/>
<evidence type="ECO:0000313" key="3">
    <source>
        <dbReference type="EMBL" id="SUC13191.1"/>
    </source>
</evidence>
<dbReference type="Pfam" id="PF12799">
    <property type="entry name" value="LRR_4"/>
    <property type="match status" value="2"/>
</dbReference>
<dbReference type="GO" id="GO:0035591">
    <property type="term" value="F:signaling adaptor activity"/>
    <property type="evidence" value="ECO:0007669"/>
    <property type="project" value="TreeGrafter"/>
</dbReference>
<dbReference type="InterPro" id="IPR025875">
    <property type="entry name" value="Leu-rich_rpt_4"/>
</dbReference>
<dbReference type="Gene3D" id="3.80.10.10">
    <property type="entry name" value="Ribonuclease Inhibitor"/>
    <property type="match status" value="1"/>
</dbReference>
<accession>A0A379F3J2</accession>
<gene>
    <name evidence="3" type="primary">inlJ_6</name>
    <name evidence="3" type="ORF">NCTC13043_01816</name>
</gene>
<dbReference type="PROSITE" id="PS51450">
    <property type="entry name" value="LRR"/>
    <property type="match status" value="2"/>
</dbReference>
<evidence type="ECO:0000313" key="4">
    <source>
        <dbReference type="Proteomes" id="UP000254235"/>
    </source>
</evidence>
<name>A0A379F3J2_9BACT</name>
<dbReference type="SUPFAM" id="SSF52058">
    <property type="entry name" value="L domain-like"/>
    <property type="match status" value="1"/>
</dbReference>
<dbReference type="PANTHER" id="PTHR47566">
    <property type="match status" value="1"/>
</dbReference>
<dbReference type="PANTHER" id="PTHR47566:SF1">
    <property type="entry name" value="PROTEIN NUD1"/>
    <property type="match status" value="1"/>
</dbReference>
<organism evidence="3 4">
    <name type="scientific">Prevotella pallens</name>
    <dbReference type="NCBI Taxonomy" id="60133"/>
    <lineage>
        <taxon>Bacteria</taxon>
        <taxon>Pseudomonadati</taxon>
        <taxon>Bacteroidota</taxon>
        <taxon>Bacteroidia</taxon>
        <taxon>Bacteroidales</taxon>
        <taxon>Prevotellaceae</taxon>
        <taxon>Prevotella</taxon>
    </lineage>
</organism>
<dbReference type="InterPro" id="IPR032675">
    <property type="entry name" value="LRR_dom_sf"/>
</dbReference>